<protein>
    <submittedName>
        <fullName evidence="2">Uncharacterized protein</fullName>
    </submittedName>
</protein>
<feature type="signal peptide" evidence="1">
    <location>
        <begin position="1"/>
        <end position="23"/>
    </location>
</feature>
<organism evidence="2 3">
    <name type="scientific">Aspergillus keveii</name>
    <dbReference type="NCBI Taxonomy" id="714993"/>
    <lineage>
        <taxon>Eukaryota</taxon>
        <taxon>Fungi</taxon>
        <taxon>Dikarya</taxon>
        <taxon>Ascomycota</taxon>
        <taxon>Pezizomycotina</taxon>
        <taxon>Eurotiomycetes</taxon>
        <taxon>Eurotiomycetidae</taxon>
        <taxon>Eurotiales</taxon>
        <taxon>Aspergillaceae</taxon>
        <taxon>Aspergillus</taxon>
        <taxon>Aspergillus subgen. Nidulantes</taxon>
    </lineage>
</organism>
<name>A0ABR4FSC6_9EURO</name>
<dbReference type="EMBL" id="JBFTWV010000124">
    <property type="protein sequence ID" value="KAL2786166.1"/>
    <property type="molecule type" value="Genomic_DNA"/>
</dbReference>
<reference evidence="2 3" key="1">
    <citation type="submission" date="2024-07" db="EMBL/GenBank/DDBJ databases">
        <title>Section-level genome sequencing and comparative genomics of Aspergillus sections Usti and Cavernicolus.</title>
        <authorList>
            <consortium name="Lawrence Berkeley National Laboratory"/>
            <person name="Nybo J.L."/>
            <person name="Vesth T.C."/>
            <person name="Theobald S."/>
            <person name="Frisvad J.C."/>
            <person name="Larsen T.O."/>
            <person name="Kjaerboelling I."/>
            <person name="Rothschild-Mancinelli K."/>
            <person name="Lyhne E.K."/>
            <person name="Kogle M.E."/>
            <person name="Barry K."/>
            <person name="Clum A."/>
            <person name="Na H."/>
            <person name="Ledsgaard L."/>
            <person name="Lin J."/>
            <person name="Lipzen A."/>
            <person name="Kuo A."/>
            <person name="Riley R."/>
            <person name="Mondo S."/>
            <person name="Labutti K."/>
            <person name="Haridas S."/>
            <person name="Pangalinan J."/>
            <person name="Salamov A.A."/>
            <person name="Simmons B.A."/>
            <person name="Magnuson J.K."/>
            <person name="Chen J."/>
            <person name="Drula E."/>
            <person name="Henrissat B."/>
            <person name="Wiebenga A."/>
            <person name="Lubbers R.J."/>
            <person name="Gomes A.C."/>
            <person name="Makela M.R."/>
            <person name="Stajich J."/>
            <person name="Grigoriev I.V."/>
            <person name="Mortensen U.H."/>
            <person name="De Vries R.P."/>
            <person name="Baker S.E."/>
            <person name="Andersen M.R."/>
        </authorList>
    </citation>
    <scope>NUCLEOTIDE SEQUENCE [LARGE SCALE GENOMIC DNA]</scope>
    <source>
        <strain evidence="2 3">CBS 209.92</strain>
    </source>
</reference>
<accession>A0ABR4FSC6</accession>
<evidence type="ECO:0000313" key="2">
    <source>
        <dbReference type="EMBL" id="KAL2786166.1"/>
    </source>
</evidence>
<keyword evidence="1" id="KW-0732">Signal</keyword>
<feature type="chain" id="PRO_5045084454" evidence="1">
    <location>
        <begin position="24"/>
        <end position="204"/>
    </location>
</feature>
<gene>
    <name evidence="2" type="ORF">BJX66DRAFT_38904</name>
</gene>
<keyword evidence="3" id="KW-1185">Reference proteome</keyword>
<evidence type="ECO:0000313" key="3">
    <source>
        <dbReference type="Proteomes" id="UP001610563"/>
    </source>
</evidence>
<proteinExistence type="predicted"/>
<comment type="caution">
    <text evidence="2">The sequence shown here is derived from an EMBL/GenBank/DDBJ whole genome shotgun (WGS) entry which is preliminary data.</text>
</comment>
<sequence length="204" mass="22620">MMFFLSFSGLGAASTLILSSTFASISTPAPLPPSQPSRTDPPCSIFPNITHTFYGASTNENQGPNIAYNCGNRSRIPGGLGTYVNPVTFASAPAVFQRCETIYDPYLQKYLRHEDYCSECNDWDAGRVVRIKVWIGSGWLRGAANEEIECQRRLMASGRLDSVVRNPRRDLEDDSTPLYVPGLDTPSICNMDHIYPAYTLVDYC</sequence>
<dbReference type="Proteomes" id="UP001610563">
    <property type="component" value="Unassembled WGS sequence"/>
</dbReference>
<evidence type="ECO:0000256" key="1">
    <source>
        <dbReference type="SAM" id="SignalP"/>
    </source>
</evidence>